<comment type="caution">
    <text evidence="1">The sequence shown here is derived from an EMBL/GenBank/DDBJ whole genome shotgun (WGS) entry which is preliminary data.</text>
</comment>
<proteinExistence type="predicted"/>
<name>A0A922IC20_DERFA</name>
<accession>A0A922IC20</accession>
<reference evidence="1" key="2">
    <citation type="journal article" date="2022" name="Res Sq">
        <title>Comparative Genomics Reveals Insights into the Divergent Evolution of Astigmatic Mites and Household Pest Adaptations.</title>
        <authorList>
            <person name="Xiong Q."/>
            <person name="Wan A.T.-Y."/>
            <person name="Liu X.-Y."/>
            <person name="Fung C.S.-H."/>
            <person name="Xiao X."/>
            <person name="Malainual N."/>
            <person name="Hou J."/>
            <person name="Wang L."/>
            <person name="Wang M."/>
            <person name="Yang K."/>
            <person name="Cui Y."/>
            <person name="Leung E."/>
            <person name="Nong W."/>
            <person name="Shin S.-K."/>
            <person name="Au S."/>
            <person name="Jeong K.Y."/>
            <person name="Chew F.T."/>
            <person name="Hui J."/>
            <person name="Leung T.F."/>
            <person name="Tungtrongchitr A."/>
            <person name="Zhong N."/>
            <person name="Liu Z."/>
            <person name="Tsui S."/>
        </authorList>
    </citation>
    <scope>NUCLEOTIDE SEQUENCE</scope>
    <source>
        <strain evidence="1">Derf</strain>
        <tissue evidence="1">Whole organism</tissue>
    </source>
</reference>
<evidence type="ECO:0000313" key="2">
    <source>
        <dbReference type="Proteomes" id="UP000790347"/>
    </source>
</evidence>
<evidence type="ECO:0000313" key="1">
    <source>
        <dbReference type="EMBL" id="KAH9525948.1"/>
    </source>
</evidence>
<protein>
    <submittedName>
        <fullName evidence="1">Uncharacterized protein</fullName>
    </submittedName>
</protein>
<organism evidence="1 2">
    <name type="scientific">Dermatophagoides farinae</name>
    <name type="common">American house dust mite</name>
    <dbReference type="NCBI Taxonomy" id="6954"/>
    <lineage>
        <taxon>Eukaryota</taxon>
        <taxon>Metazoa</taxon>
        <taxon>Ecdysozoa</taxon>
        <taxon>Arthropoda</taxon>
        <taxon>Chelicerata</taxon>
        <taxon>Arachnida</taxon>
        <taxon>Acari</taxon>
        <taxon>Acariformes</taxon>
        <taxon>Sarcoptiformes</taxon>
        <taxon>Astigmata</taxon>
        <taxon>Psoroptidia</taxon>
        <taxon>Analgoidea</taxon>
        <taxon>Pyroglyphidae</taxon>
        <taxon>Dermatophagoidinae</taxon>
        <taxon>Dermatophagoides</taxon>
    </lineage>
</organism>
<dbReference type="EMBL" id="ASGP02000001">
    <property type="protein sequence ID" value="KAH9525948.1"/>
    <property type="molecule type" value="Genomic_DNA"/>
</dbReference>
<keyword evidence="2" id="KW-1185">Reference proteome</keyword>
<gene>
    <name evidence="1" type="ORF">DERF_000076</name>
</gene>
<sequence length="63" mass="7378">MPECSQGEHIYIQVTAETFRSIQSTIHWNEKERKKTNDDSLEIIQFCFGLHPTQATNLKEEII</sequence>
<dbReference type="AlphaFoldDB" id="A0A922IC20"/>
<reference evidence="1" key="1">
    <citation type="submission" date="2013-05" db="EMBL/GenBank/DDBJ databases">
        <authorList>
            <person name="Yim A.K.Y."/>
            <person name="Chan T.F."/>
            <person name="Ji K.M."/>
            <person name="Liu X.Y."/>
            <person name="Zhou J.W."/>
            <person name="Li R.Q."/>
            <person name="Yang K.Y."/>
            <person name="Li J."/>
            <person name="Li M."/>
            <person name="Law P.T.W."/>
            <person name="Wu Y.L."/>
            <person name="Cai Z.L."/>
            <person name="Qin H."/>
            <person name="Bao Y."/>
            <person name="Leung R.K.K."/>
            <person name="Ng P.K.S."/>
            <person name="Zou J."/>
            <person name="Zhong X.J."/>
            <person name="Ran P.X."/>
            <person name="Zhong N.S."/>
            <person name="Liu Z.G."/>
            <person name="Tsui S.K.W."/>
        </authorList>
    </citation>
    <scope>NUCLEOTIDE SEQUENCE</scope>
    <source>
        <strain evidence="1">Derf</strain>
        <tissue evidence="1">Whole organism</tissue>
    </source>
</reference>
<dbReference type="Proteomes" id="UP000790347">
    <property type="component" value="Unassembled WGS sequence"/>
</dbReference>